<dbReference type="PANTHER" id="PTHR44154:SF1">
    <property type="entry name" value="QUINONE OXIDOREDUCTASE"/>
    <property type="match status" value="1"/>
</dbReference>
<keyword evidence="4" id="KW-0521">NADP</keyword>
<keyword evidence="3" id="KW-0963">Cytoplasm</keyword>
<comment type="similarity">
    <text evidence="8">Belongs to the zinc-containing alcohol dehydrogenase family.</text>
</comment>
<dbReference type="InterPro" id="IPR011032">
    <property type="entry name" value="GroES-like_sf"/>
</dbReference>
<evidence type="ECO:0000256" key="4">
    <source>
        <dbReference type="ARBA" id="ARBA00022857"/>
    </source>
</evidence>
<comment type="caution">
    <text evidence="10">The sequence shown here is derived from an EMBL/GenBank/DDBJ whole genome shotgun (WGS) entry which is preliminary data.</text>
</comment>
<evidence type="ECO:0000256" key="6">
    <source>
        <dbReference type="ARBA" id="ARBA00022990"/>
    </source>
</evidence>
<evidence type="ECO:0000256" key="3">
    <source>
        <dbReference type="ARBA" id="ARBA00022490"/>
    </source>
</evidence>
<feature type="domain" description="Enoyl reductase (ER)" evidence="9">
    <location>
        <begin position="10"/>
        <end position="343"/>
    </location>
</feature>
<dbReference type="Pfam" id="PF08240">
    <property type="entry name" value="ADH_N"/>
    <property type="match status" value="1"/>
</dbReference>
<dbReference type="SUPFAM" id="SSF51735">
    <property type="entry name" value="NAD(P)-binding Rossmann-fold domains"/>
    <property type="match status" value="1"/>
</dbReference>
<dbReference type="PROSITE" id="PS01162">
    <property type="entry name" value="QOR_ZETA_CRYSTAL"/>
    <property type="match status" value="1"/>
</dbReference>
<evidence type="ECO:0000259" key="9">
    <source>
        <dbReference type="SMART" id="SM00829"/>
    </source>
</evidence>
<dbReference type="SUPFAM" id="SSF50129">
    <property type="entry name" value="GroES-like"/>
    <property type="match status" value="1"/>
</dbReference>
<keyword evidence="8" id="KW-0479">Metal-binding</keyword>
<evidence type="ECO:0000256" key="5">
    <source>
        <dbReference type="ARBA" id="ARBA00022884"/>
    </source>
</evidence>
<comment type="subcellular location">
    <subcellularLocation>
        <location evidence="1">Cytoplasm</location>
    </subcellularLocation>
</comment>
<dbReference type="EMBL" id="QEOB01000039">
    <property type="protein sequence ID" value="PVX62703.1"/>
    <property type="molecule type" value="Genomic_DNA"/>
</dbReference>
<dbReference type="Pfam" id="PF00107">
    <property type="entry name" value="ADH_zinc_N"/>
    <property type="match status" value="1"/>
</dbReference>
<evidence type="ECO:0000313" key="11">
    <source>
        <dbReference type="Proteomes" id="UP000245712"/>
    </source>
</evidence>
<comment type="subunit">
    <text evidence="2">Homotetramer.</text>
</comment>
<dbReference type="InterPro" id="IPR002328">
    <property type="entry name" value="ADH_Zn_CS"/>
</dbReference>
<evidence type="ECO:0000256" key="2">
    <source>
        <dbReference type="ARBA" id="ARBA00011881"/>
    </source>
</evidence>
<protein>
    <submittedName>
        <fullName evidence="10">D-arabinose 1-dehydrogenase-like Zn-dependent alcohol dehydrogenase</fullName>
    </submittedName>
</protein>
<evidence type="ECO:0000256" key="1">
    <source>
        <dbReference type="ARBA" id="ARBA00004496"/>
    </source>
</evidence>
<evidence type="ECO:0000256" key="7">
    <source>
        <dbReference type="ARBA" id="ARBA00023002"/>
    </source>
</evidence>
<name>A0ABX5K7J7_9BURK</name>
<keyword evidence="5" id="KW-0694">RNA-binding</keyword>
<keyword evidence="8" id="KW-0862">Zinc</keyword>
<gene>
    <name evidence="10" type="ORF">C7402_13910</name>
</gene>
<dbReference type="InterPro" id="IPR013149">
    <property type="entry name" value="ADH-like_C"/>
</dbReference>
<dbReference type="InterPro" id="IPR020843">
    <property type="entry name" value="ER"/>
</dbReference>
<dbReference type="PROSITE" id="PS00059">
    <property type="entry name" value="ADH_ZINC"/>
    <property type="match status" value="1"/>
</dbReference>
<keyword evidence="7" id="KW-0560">Oxidoreductase</keyword>
<dbReference type="InterPro" id="IPR013154">
    <property type="entry name" value="ADH-like_N"/>
</dbReference>
<organism evidence="10 11">
    <name type="scientific">Paraburkholderia unamae</name>
    <dbReference type="NCBI Taxonomy" id="219649"/>
    <lineage>
        <taxon>Bacteria</taxon>
        <taxon>Pseudomonadati</taxon>
        <taxon>Pseudomonadota</taxon>
        <taxon>Betaproteobacteria</taxon>
        <taxon>Burkholderiales</taxon>
        <taxon>Burkholderiaceae</taxon>
        <taxon>Paraburkholderia</taxon>
    </lineage>
</organism>
<evidence type="ECO:0000313" key="10">
    <source>
        <dbReference type="EMBL" id="PVX62703.1"/>
    </source>
</evidence>
<comment type="cofactor">
    <cofactor evidence="8">
        <name>Zn(2+)</name>
        <dbReference type="ChEBI" id="CHEBI:29105"/>
    </cofactor>
</comment>
<proteinExistence type="inferred from homology"/>
<dbReference type="Gene3D" id="3.90.180.10">
    <property type="entry name" value="Medium-chain alcohol dehydrogenases, catalytic domain"/>
    <property type="match status" value="1"/>
</dbReference>
<keyword evidence="11" id="KW-1185">Reference proteome</keyword>
<accession>A0ABX5K7J7</accession>
<dbReference type="InterPro" id="IPR002364">
    <property type="entry name" value="Quin_OxRdtase/zeta-crystal_CS"/>
</dbReference>
<keyword evidence="6" id="KW-0007">Acetylation</keyword>
<dbReference type="SMART" id="SM00829">
    <property type="entry name" value="PKS_ER"/>
    <property type="match status" value="1"/>
</dbReference>
<dbReference type="PANTHER" id="PTHR44154">
    <property type="entry name" value="QUINONE OXIDOREDUCTASE"/>
    <property type="match status" value="1"/>
</dbReference>
<reference evidence="10 11" key="1">
    <citation type="submission" date="2018-05" db="EMBL/GenBank/DDBJ databases">
        <title>Genomic Encyclopedia of Type Strains, Phase IV (KMG-V): Genome sequencing to study the core and pangenomes of soil and plant-associated prokaryotes.</title>
        <authorList>
            <person name="Whitman W."/>
        </authorList>
    </citation>
    <scope>NUCLEOTIDE SEQUENCE [LARGE SCALE GENOMIC DNA]</scope>
    <source>
        <strain evidence="10 11">SCZa-39</strain>
    </source>
</reference>
<sequence>MRAIVVRETGGLDALKLETLPRPEVGPSDVLIRVAASGVCAHDIAVRAGVLHKGVQLPLIPGHEVAGIVEAAGPAVRGFKPGDRVATTQRRYICGACRFCRGGWETLCGERVFLGDWGLNGGYAEFVSVDQRNVAPVPEHVPLAEAAIAACCVGTSLNAVRDVARVAPGERVLVTGAAGGLGLHALQLLRAAGAFVVATTSSPAKAAIIRENGAHEVVIAGRGADFSADVRRACGGEGVDVVLDNVGGACFHATRRSLAPLGKWLLIGQVDPAFVSFSPAQLIHGTVSLLPVSSCSRTQLEDTLALIARSVVRPIVAGTLPLEAAADAHARVEAARVSGRLVLTPNPELLQA</sequence>
<dbReference type="RefSeq" id="WP_116614845.1">
    <property type="nucleotide sequence ID" value="NZ_QEOB01000039.1"/>
</dbReference>
<dbReference type="InterPro" id="IPR036291">
    <property type="entry name" value="NAD(P)-bd_dom_sf"/>
</dbReference>
<dbReference type="Proteomes" id="UP000245712">
    <property type="component" value="Unassembled WGS sequence"/>
</dbReference>
<evidence type="ECO:0000256" key="8">
    <source>
        <dbReference type="RuleBase" id="RU361277"/>
    </source>
</evidence>
<dbReference type="InterPro" id="IPR051603">
    <property type="entry name" value="Zinc-ADH_QOR/CCCR"/>
</dbReference>